<name>T1FIE4_HELRO</name>
<dbReference type="EMBL" id="AMQM01008260">
    <property type="status" value="NOT_ANNOTATED_CDS"/>
    <property type="molecule type" value="Genomic_DNA"/>
</dbReference>
<sequence length="101" mass="11744">MDNNINNNNINNDDDVYDNNSYNNNNNLKSNNSTIRSNNNINSLYYDNMRETSSYDNIKMNEHSDINAGYRKIIANDINEHTYNIINKSNGVYALEKKIDD</sequence>
<accession>T1FIE4</accession>
<organism evidence="3 4">
    <name type="scientific">Helobdella robusta</name>
    <name type="common">Californian leech</name>
    <dbReference type="NCBI Taxonomy" id="6412"/>
    <lineage>
        <taxon>Eukaryota</taxon>
        <taxon>Metazoa</taxon>
        <taxon>Spiralia</taxon>
        <taxon>Lophotrochozoa</taxon>
        <taxon>Annelida</taxon>
        <taxon>Clitellata</taxon>
        <taxon>Hirudinea</taxon>
        <taxon>Rhynchobdellida</taxon>
        <taxon>Glossiphoniidae</taxon>
        <taxon>Helobdella</taxon>
    </lineage>
</organism>
<proteinExistence type="predicted"/>
<dbReference type="AlphaFoldDB" id="T1FIE4"/>
<feature type="compositionally biased region" description="Low complexity" evidence="1">
    <location>
        <begin position="1"/>
        <end position="11"/>
    </location>
</feature>
<evidence type="ECO:0000313" key="2">
    <source>
        <dbReference type="EMBL" id="ESN90872.1"/>
    </source>
</evidence>
<reference evidence="3" key="3">
    <citation type="submission" date="2015-06" db="UniProtKB">
        <authorList>
            <consortium name="EnsemblMetazoa"/>
        </authorList>
    </citation>
    <scope>IDENTIFICATION</scope>
</reference>
<protein>
    <submittedName>
        <fullName evidence="2 3">Uncharacterized protein</fullName>
    </submittedName>
</protein>
<reference evidence="4" key="1">
    <citation type="submission" date="2012-12" db="EMBL/GenBank/DDBJ databases">
        <authorList>
            <person name="Hellsten U."/>
            <person name="Grimwood J."/>
            <person name="Chapman J.A."/>
            <person name="Shapiro H."/>
            <person name="Aerts A."/>
            <person name="Otillar R.P."/>
            <person name="Terry A.Y."/>
            <person name="Boore J.L."/>
            <person name="Simakov O."/>
            <person name="Marletaz F."/>
            <person name="Cho S.-J."/>
            <person name="Edsinger-Gonzales E."/>
            <person name="Havlak P."/>
            <person name="Kuo D.-H."/>
            <person name="Larsson T."/>
            <person name="Lv J."/>
            <person name="Arendt D."/>
            <person name="Savage R."/>
            <person name="Osoegawa K."/>
            <person name="de Jong P."/>
            <person name="Lindberg D.R."/>
            <person name="Seaver E.C."/>
            <person name="Weisblat D.A."/>
            <person name="Putnam N.H."/>
            <person name="Grigoriev I.V."/>
            <person name="Rokhsar D.S."/>
        </authorList>
    </citation>
    <scope>NUCLEOTIDE SEQUENCE</scope>
</reference>
<dbReference type="GeneID" id="20208593"/>
<gene>
    <name evidence="3" type="primary">20208593</name>
    <name evidence="2" type="ORF">HELRODRAFT_182581</name>
</gene>
<keyword evidence="4" id="KW-1185">Reference proteome</keyword>
<dbReference type="EnsemblMetazoa" id="HelroT182581">
    <property type="protein sequence ID" value="HelroP182581"/>
    <property type="gene ID" value="HelroG182581"/>
</dbReference>
<dbReference type="Proteomes" id="UP000015101">
    <property type="component" value="Unassembled WGS sequence"/>
</dbReference>
<dbReference type="KEGG" id="hro:HELRODRAFT_182581"/>
<dbReference type="EMBL" id="KB097744">
    <property type="protein sequence ID" value="ESN90872.1"/>
    <property type="molecule type" value="Genomic_DNA"/>
</dbReference>
<reference evidence="2 4" key="2">
    <citation type="journal article" date="2013" name="Nature">
        <title>Insights into bilaterian evolution from three spiralian genomes.</title>
        <authorList>
            <person name="Simakov O."/>
            <person name="Marletaz F."/>
            <person name="Cho S.J."/>
            <person name="Edsinger-Gonzales E."/>
            <person name="Havlak P."/>
            <person name="Hellsten U."/>
            <person name="Kuo D.H."/>
            <person name="Larsson T."/>
            <person name="Lv J."/>
            <person name="Arendt D."/>
            <person name="Savage R."/>
            <person name="Osoegawa K."/>
            <person name="de Jong P."/>
            <person name="Grimwood J."/>
            <person name="Chapman J.A."/>
            <person name="Shapiro H."/>
            <person name="Aerts A."/>
            <person name="Otillar R.P."/>
            <person name="Terry A.Y."/>
            <person name="Boore J.L."/>
            <person name="Grigoriev I.V."/>
            <person name="Lindberg D.R."/>
            <person name="Seaver E.C."/>
            <person name="Weisblat D.A."/>
            <person name="Putnam N.H."/>
            <person name="Rokhsar D.S."/>
        </authorList>
    </citation>
    <scope>NUCLEOTIDE SEQUENCE</scope>
</reference>
<evidence type="ECO:0000313" key="3">
    <source>
        <dbReference type="EnsemblMetazoa" id="HelroP182581"/>
    </source>
</evidence>
<feature type="compositionally biased region" description="Low complexity" evidence="1">
    <location>
        <begin position="18"/>
        <end position="37"/>
    </location>
</feature>
<dbReference type="RefSeq" id="XP_009031075.1">
    <property type="nucleotide sequence ID" value="XM_009032827.1"/>
</dbReference>
<dbReference type="HOGENOM" id="CLU_2294688_0_0_1"/>
<dbReference type="InParanoid" id="T1FIE4"/>
<evidence type="ECO:0000256" key="1">
    <source>
        <dbReference type="SAM" id="MobiDB-lite"/>
    </source>
</evidence>
<evidence type="ECO:0000313" key="4">
    <source>
        <dbReference type="Proteomes" id="UP000015101"/>
    </source>
</evidence>
<dbReference type="CTD" id="20208593"/>
<feature type="region of interest" description="Disordered" evidence="1">
    <location>
        <begin position="1"/>
        <end position="37"/>
    </location>
</feature>